<protein>
    <submittedName>
        <fullName evidence="2">Uncharacterized protein</fullName>
    </submittedName>
</protein>
<accession>A0A4R3NLV9</accession>
<gene>
    <name evidence="2" type="ORF">EDC90_10253</name>
</gene>
<comment type="caution">
    <text evidence="2">The sequence shown here is derived from an EMBL/GenBank/DDBJ whole genome shotgun (WGS) entry which is preliminary data.</text>
</comment>
<feature type="coiled-coil region" evidence="1">
    <location>
        <begin position="104"/>
        <end position="131"/>
    </location>
</feature>
<reference evidence="2 3" key="1">
    <citation type="submission" date="2019-03" db="EMBL/GenBank/DDBJ databases">
        <title>Freshwater and sediment microbial communities from various areas in North America, analyzing microbe dynamics in response to fracking.</title>
        <authorList>
            <person name="Lamendella R."/>
        </authorList>
    </citation>
    <scope>NUCLEOTIDE SEQUENCE [LARGE SCALE GENOMIC DNA]</scope>
    <source>
        <strain evidence="2 3">175.2</strain>
    </source>
</reference>
<sequence>MAENDFGRLSLFAPWPRSPVYDGGIGVLPAEAGYHDIEPKAKVTDADDRLRLLLNDLTTEMRAQFAFFRRLRLAADRKSKSATDDAGKELRADVKAAADAMSLIIRTLEKADELQRRLAAARQSADDQNFDSKDYADARAHFLDLIEKRAEELAERKSAKRSIAGASAKD</sequence>
<dbReference type="OrthoDB" id="8419440at2"/>
<name>A0A4R3NLV9_9HYPH</name>
<dbReference type="RefSeq" id="WP_132312846.1">
    <property type="nucleotide sequence ID" value="NZ_SMAR01000025.1"/>
</dbReference>
<dbReference type="EMBL" id="SMAR01000025">
    <property type="protein sequence ID" value="TCT35477.1"/>
    <property type="molecule type" value="Genomic_DNA"/>
</dbReference>
<keyword evidence="3" id="KW-1185">Reference proteome</keyword>
<evidence type="ECO:0000313" key="3">
    <source>
        <dbReference type="Proteomes" id="UP000295097"/>
    </source>
</evidence>
<organism evidence="2 3">
    <name type="scientific">Martelella mediterranea</name>
    <dbReference type="NCBI Taxonomy" id="293089"/>
    <lineage>
        <taxon>Bacteria</taxon>
        <taxon>Pseudomonadati</taxon>
        <taxon>Pseudomonadota</taxon>
        <taxon>Alphaproteobacteria</taxon>
        <taxon>Hyphomicrobiales</taxon>
        <taxon>Aurantimonadaceae</taxon>
        <taxon>Martelella</taxon>
    </lineage>
</organism>
<evidence type="ECO:0000256" key="1">
    <source>
        <dbReference type="SAM" id="Coils"/>
    </source>
</evidence>
<dbReference type="AlphaFoldDB" id="A0A4R3NLV9"/>
<keyword evidence="1" id="KW-0175">Coiled coil</keyword>
<dbReference type="Proteomes" id="UP000295097">
    <property type="component" value="Unassembled WGS sequence"/>
</dbReference>
<evidence type="ECO:0000313" key="2">
    <source>
        <dbReference type="EMBL" id="TCT35477.1"/>
    </source>
</evidence>
<proteinExistence type="predicted"/>